<name>X1NB94_9ZZZZ</name>
<reference evidence="2" key="1">
    <citation type="journal article" date="2014" name="Front. Microbiol.">
        <title>High frequency of phylogenetically diverse reductive dehalogenase-homologous genes in deep subseafloor sedimentary metagenomes.</title>
        <authorList>
            <person name="Kawai M."/>
            <person name="Futagami T."/>
            <person name="Toyoda A."/>
            <person name="Takaki Y."/>
            <person name="Nishi S."/>
            <person name="Hori S."/>
            <person name="Arai W."/>
            <person name="Tsubouchi T."/>
            <person name="Morono Y."/>
            <person name="Uchiyama I."/>
            <person name="Ito T."/>
            <person name="Fujiyama A."/>
            <person name="Inagaki F."/>
            <person name="Takami H."/>
        </authorList>
    </citation>
    <scope>NUCLEOTIDE SEQUENCE</scope>
    <source>
        <strain evidence="2">Expedition CK06-06</strain>
    </source>
</reference>
<protein>
    <submittedName>
        <fullName evidence="2">Uncharacterized protein</fullName>
    </submittedName>
</protein>
<evidence type="ECO:0000313" key="2">
    <source>
        <dbReference type="EMBL" id="GAI41302.1"/>
    </source>
</evidence>
<proteinExistence type="predicted"/>
<accession>X1NB94</accession>
<comment type="caution">
    <text evidence="2">The sequence shown here is derived from an EMBL/GenBank/DDBJ whole genome shotgun (WGS) entry which is preliminary data.</text>
</comment>
<gene>
    <name evidence="2" type="ORF">S06H3_44646</name>
</gene>
<organism evidence="2">
    <name type="scientific">marine sediment metagenome</name>
    <dbReference type="NCBI Taxonomy" id="412755"/>
    <lineage>
        <taxon>unclassified sequences</taxon>
        <taxon>metagenomes</taxon>
        <taxon>ecological metagenomes</taxon>
    </lineage>
</organism>
<dbReference type="AlphaFoldDB" id="X1NB94"/>
<dbReference type="EMBL" id="BARV01027792">
    <property type="protein sequence ID" value="GAI41302.1"/>
    <property type="molecule type" value="Genomic_DNA"/>
</dbReference>
<feature type="region of interest" description="Disordered" evidence="1">
    <location>
        <begin position="17"/>
        <end position="40"/>
    </location>
</feature>
<evidence type="ECO:0000256" key="1">
    <source>
        <dbReference type="SAM" id="MobiDB-lite"/>
    </source>
</evidence>
<sequence length="40" mass="4096">MAPKAIARPIPWAVGLAKKDKKKPTVCSTINSPSSSSGGD</sequence>